<evidence type="ECO:0000313" key="1">
    <source>
        <dbReference type="EMBL" id="KER31037.1"/>
    </source>
</evidence>
<gene>
    <name evidence="1" type="ORF">T265_02602</name>
</gene>
<reference evidence="1 2" key="1">
    <citation type="submission" date="2013-11" db="EMBL/GenBank/DDBJ databases">
        <title>Opisthorchis viverrini - life in the bile duct.</title>
        <authorList>
            <person name="Young N.D."/>
            <person name="Nagarajan N."/>
            <person name="Lin S.J."/>
            <person name="Korhonen P.K."/>
            <person name="Jex A.R."/>
            <person name="Hall R.S."/>
            <person name="Safavi-Hemami H."/>
            <person name="Kaewkong W."/>
            <person name="Bertrand D."/>
            <person name="Gao S."/>
            <person name="Seet Q."/>
            <person name="Wongkham S."/>
            <person name="Teh B.T."/>
            <person name="Wongkham C."/>
            <person name="Intapan P.M."/>
            <person name="Maleewong W."/>
            <person name="Yang X."/>
            <person name="Hu M."/>
            <person name="Wang Z."/>
            <person name="Hofmann A."/>
            <person name="Sternberg P.W."/>
            <person name="Tan P."/>
            <person name="Wang J."/>
            <person name="Gasser R.B."/>
        </authorList>
    </citation>
    <scope>NUCLEOTIDE SEQUENCE [LARGE SCALE GENOMIC DNA]</scope>
</reference>
<proteinExistence type="predicted"/>
<organism evidence="1 2">
    <name type="scientific">Opisthorchis viverrini</name>
    <name type="common">Southeast Asian liver fluke</name>
    <dbReference type="NCBI Taxonomy" id="6198"/>
    <lineage>
        <taxon>Eukaryota</taxon>
        <taxon>Metazoa</taxon>
        <taxon>Spiralia</taxon>
        <taxon>Lophotrochozoa</taxon>
        <taxon>Platyhelminthes</taxon>
        <taxon>Trematoda</taxon>
        <taxon>Digenea</taxon>
        <taxon>Opisthorchiida</taxon>
        <taxon>Opisthorchiata</taxon>
        <taxon>Opisthorchiidae</taxon>
        <taxon>Opisthorchis</taxon>
    </lineage>
</organism>
<protein>
    <submittedName>
        <fullName evidence="1">Uncharacterized protein</fullName>
    </submittedName>
</protein>
<sequence length="82" mass="9078">MVKDTGRSGPIAQPVALVHQRIQCATECTAPGRLMFQSGAAHSAAWKHHKREIQLGSSIAQWIAEVRKPSHHGKIQSLRLFK</sequence>
<dbReference type="Proteomes" id="UP000054324">
    <property type="component" value="Unassembled WGS sequence"/>
</dbReference>
<name>A0A074ZYG8_OPIVI</name>
<dbReference type="AlphaFoldDB" id="A0A074ZYG8"/>
<dbReference type="GeneID" id="20316790"/>
<evidence type="ECO:0000313" key="2">
    <source>
        <dbReference type="Proteomes" id="UP000054324"/>
    </source>
</evidence>
<accession>A0A074ZYG8</accession>
<keyword evidence="2" id="KW-1185">Reference proteome</keyword>
<dbReference type="RefSeq" id="XP_009165164.1">
    <property type="nucleotide sequence ID" value="XM_009166900.1"/>
</dbReference>
<dbReference type="CTD" id="20316790"/>
<dbReference type="KEGG" id="ovi:T265_02602"/>
<dbReference type="EMBL" id="KL596651">
    <property type="protein sequence ID" value="KER31037.1"/>
    <property type="molecule type" value="Genomic_DNA"/>
</dbReference>